<name>A0A371RGT9_9PROT</name>
<dbReference type="AlphaFoldDB" id="A0A371RGT9"/>
<keyword evidence="1" id="KW-1133">Transmembrane helix</keyword>
<accession>A0A371RGT9</accession>
<keyword evidence="1" id="KW-0812">Transmembrane</keyword>
<feature type="transmembrane region" description="Helical" evidence="1">
    <location>
        <begin position="148"/>
        <end position="173"/>
    </location>
</feature>
<organism evidence="2 3">
    <name type="scientific">Parvularcula marina</name>
    <dbReference type="NCBI Taxonomy" id="2292771"/>
    <lineage>
        <taxon>Bacteria</taxon>
        <taxon>Pseudomonadati</taxon>
        <taxon>Pseudomonadota</taxon>
        <taxon>Alphaproteobacteria</taxon>
        <taxon>Parvularculales</taxon>
        <taxon>Parvularculaceae</taxon>
        <taxon>Parvularcula</taxon>
    </lineage>
</organism>
<proteinExistence type="predicted"/>
<reference evidence="2 3" key="1">
    <citation type="submission" date="2018-08" db="EMBL/GenBank/DDBJ databases">
        <title>Parvularcula sp. SM1705, isolated from surface water of the South Sea China.</title>
        <authorList>
            <person name="Sun L."/>
        </authorList>
    </citation>
    <scope>NUCLEOTIDE SEQUENCE [LARGE SCALE GENOMIC DNA]</scope>
    <source>
        <strain evidence="2 3">SM1705</strain>
    </source>
</reference>
<feature type="transmembrane region" description="Helical" evidence="1">
    <location>
        <begin position="281"/>
        <end position="309"/>
    </location>
</feature>
<evidence type="ECO:0000256" key="1">
    <source>
        <dbReference type="SAM" id="Phobius"/>
    </source>
</evidence>
<evidence type="ECO:0000313" key="3">
    <source>
        <dbReference type="Proteomes" id="UP000264589"/>
    </source>
</evidence>
<feature type="transmembrane region" description="Helical" evidence="1">
    <location>
        <begin position="241"/>
        <end position="261"/>
    </location>
</feature>
<comment type="caution">
    <text evidence="2">The sequence shown here is derived from an EMBL/GenBank/DDBJ whole genome shotgun (WGS) entry which is preliminary data.</text>
</comment>
<dbReference type="OrthoDB" id="9979610at2"/>
<gene>
    <name evidence="2" type="ORF">DX908_04835</name>
</gene>
<keyword evidence="3" id="KW-1185">Reference proteome</keyword>
<keyword evidence="1" id="KW-0472">Membrane</keyword>
<sequence>MSRKLPIAETAVQSIQFSLRHVWPAIRLGWPSFIVFLALMIAGFALLLFNIPGFPDAVLALIDEMEARSALAVSPLDAFISEAEVEAIFEEYVGEVSLLNILPGLLVMMLGGIVFVPMSVLLFRVAAGDTELPKGYFYWRWTGIETRLVLVYICYAIAMITITAGLYWGTVWIASSILFRGDVTIGWVLYVLPWLFLLVMLWVTLRSLMIIPAAAIEDRFSVGAALGATGGNFFRLIGSLIIVKILVIACILAFWLILFILSLTAGGLGLQFGDGSMAGKILGAVMLVVTLGASLFFMIALNLVSFGWLGGAWAAIRNR</sequence>
<feature type="transmembrane region" description="Helical" evidence="1">
    <location>
        <begin position="101"/>
        <end position="127"/>
    </location>
</feature>
<dbReference type="InParanoid" id="A0A371RGT9"/>
<dbReference type="Proteomes" id="UP000264589">
    <property type="component" value="Unassembled WGS sequence"/>
</dbReference>
<feature type="transmembrane region" description="Helical" evidence="1">
    <location>
        <begin position="185"/>
        <end position="205"/>
    </location>
</feature>
<dbReference type="RefSeq" id="WP_116391293.1">
    <property type="nucleotide sequence ID" value="NZ_QUQO01000001.1"/>
</dbReference>
<feature type="transmembrane region" description="Helical" evidence="1">
    <location>
        <begin position="28"/>
        <end position="49"/>
    </location>
</feature>
<dbReference type="EMBL" id="QUQO01000001">
    <property type="protein sequence ID" value="RFB04661.1"/>
    <property type="molecule type" value="Genomic_DNA"/>
</dbReference>
<evidence type="ECO:0000313" key="2">
    <source>
        <dbReference type="EMBL" id="RFB04661.1"/>
    </source>
</evidence>
<protein>
    <submittedName>
        <fullName evidence="2">Uncharacterized protein</fullName>
    </submittedName>
</protein>